<dbReference type="InterPro" id="IPR036271">
    <property type="entry name" value="Tet_transcr_reg_TetR-rel_C_sf"/>
</dbReference>
<reference evidence="10" key="1">
    <citation type="journal article" date="2014" name="Int. J. Syst. Evol. Microbiol.">
        <title>Complete genome sequence of Corynebacterium casei LMG S-19264T (=DSM 44701T), isolated from a smear-ripened cheese.</title>
        <authorList>
            <consortium name="US DOE Joint Genome Institute (JGI-PGF)"/>
            <person name="Walter F."/>
            <person name="Albersmeier A."/>
            <person name="Kalinowski J."/>
            <person name="Ruckert C."/>
        </authorList>
    </citation>
    <scope>NUCLEOTIDE SEQUENCE</scope>
    <source>
        <strain evidence="10">CGMCC 1.15152</strain>
    </source>
</reference>
<organism evidence="10 11">
    <name type="scientific">Microbacterium faecale</name>
    <dbReference type="NCBI Taxonomy" id="1804630"/>
    <lineage>
        <taxon>Bacteria</taxon>
        <taxon>Bacillati</taxon>
        <taxon>Actinomycetota</taxon>
        <taxon>Actinomycetes</taxon>
        <taxon>Micrococcales</taxon>
        <taxon>Microbacteriaceae</taxon>
        <taxon>Microbacterium</taxon>
    </lineage>
</organism>
<evidence type="ECO:0000256" key="4">
    <source>
        <dbReference type="ARBA" id="ARBA00022729"/>
    </source>
</evidence>
<dbReference type="PRINTS" id="PR00133">
    <property type="entry name" value="GLHYDRLASE3"/>
</dbReference>
<dbReference type="InterPro" id="IPR001764">
    <property type="entry name" value="Glyco_hydro_3_N"/>
</dbReference>
<feature type="domain" description="HTH tetR-type" evidence="9">
    <location>
        <begin position="633"/>
        <end position="693"/>
    </location>
</feature>
<feature type="DNA-binding region" description="H-T-H motif" evidence="8">
    <location>
        <begin position="656"/>
        <end position="675"/>
    </location>
</feature>
<dbReference type="AlphaFoldDB" id="A0A916Y4R7"/>
<dbReference type="Pfam" id="PF00933">
    <property type="entry name" value="Glyco_hydro_3"/>
    <property type="match status" value="1"/>
</dbReference>
<dbReference type="Gene3D" id="3.40.50.1700">
    <property type="entry name" value="Glycoside hydrolase family 3 C-terminal domain"/>
    <property type="match status" value="1"/>
</dbReference>
<dbReference type="PROSITE" id="PS50977">
    <property type="entry name" value="HTH_TETR_2"/>
    <property type="match status" value="1"/>
</dbReference>
<dbReference type="InterPro" id="IPR036881">
    <property type="entry name" value="Glyco_hydro_3_C_sf"/>
</dbReference>
<comment type="caution">
    <text evidence="10">The sequence shown here is derived from an EMBL/GenBank/DDBJ whole genome shotgun (WGS) entry which is preliminary data.</text>
</comment>
<reference evidence="10" key="2">
    <citation type="submission" date="2020-09" db="EMBL/GenBank/DDBJ databases">
        <authorList>
            <person name="Sun Q."/>
            <person name="Zhou Y."/>
        </authorList>
    </citation>
    <scope>NUCLEOTIDE SEQUENCE</scope>
    <source>
        <strain evidence="10">CGMCC 1.15152</strain>
    </source>
</reference>
<dbReference type="InterPro" id="IPR051915">
    <property type="entry name" value="Cellulose_Degrad_GH3"/>
</dbReference>
<keyword evidence="11" id="KW-1185">Reference proteome</keyword>
<keyword evidence="7" id="KW-0326">Glycosidase</keyword>
<dbReference type="EMBL" id="BMHO01000001">
    <property type="protein sequence ID" value="GGD29651.1"/>
    <property type="molecule type" value="Genomic_DNA"/>
</dbReference>
<dbReference type="Gene3D" id="3.20.20.300">
    <property type="entry name" value="Glycoside hydrolase, family 3, N-terminal domain"/>
    <property type="match status" value="1"/>
</dbReference>
<name>A0A916Y4R7_9MICO</name>
<dbReference type="PRINTS" id="PR00455">
    <property type="entry name" value="HTHTETR"/>
</dbReference>
<evidence type="ECO:0000256" key="5">
    <source>
        <dbReference type="ARBA" id="ARBA00022801"/>
    </source>
</evidence>
<gene>
    <name evidence="10" type="ORF">GCM10010915_07320</name>
</gene>
<evidence type="ECO:0000256" key="8">
    <source>
        <dbReference type="PROSITE-ProRule" id="PRU00335"/>
    </source>
</evidence>
<sequence length="826" mass="90707">MTTIPASVRTARHTDGTVYRDLNGNGVMDPYEDPSRPIDERVDDLVGRLSLREKAGLMVQSVVAVTTDGDIDGTPIVPRDPTARELVEERSVTHLNVHRIPEPSIMARWVNSVQRVAEASGHGIPVTVSTDPRHSFTENWGASFSSEFMSAWPEPLGFGALADEDAVREFADIARREYLAVGIRTALHPTLDLATEPRWARQYSTFGQNAELVSRLGLAYVDGFEGGASLSSNGIACMAKHFPGGGPQRDGEDTHFPYGKEHDYLGGRFEEHLEPFRQVIARGVPAIMPAYGKPMGLTLDGEKIEEVGFGFNRQMIQGLLREQLGYDGVVCTDWGLVTESRILDKTLPPRAWGVEHLDEVGRVKKILDAGCDQLGGEEEPGFIVELVESGQLDEARLDESVRRLLKVKFELGLFENPYVDEVAAAKTVGSAEFREKGHRAQARSIVVLESGRPSAPTLPIRRGAEVFSEQVSAEVLAEAGLRVAAAPEQADAIIVRTEAPFEPRDHYMLEASFQAGSLEFAPEFIDRVRSLSVQAPVILVVKLDRPAILEPLMPYTSALVADFGASDSAVLEVLMGRTTAVGELPFDIPRTMAAIERSRVDVPGDTVRPLFVAGQPSAPVSRRAGRRTYSQGRESKLAILETALDVIERKGYSSTSLRDIAAEVGMTQAGLLHHFGTKENLLVEVLRQRDVVNRRNLTSDPGDEPMTLRTARHNVEVPGLVHLYVSLEAAAADPEHPAHEFFLRRNDMVAGTIRRDIEARQNDGSFPAEVDAAMMARVLLALSDGLQAEWEIDRSIDLPGTIEWLWNQFASRATATDDEVAERTQD</sequence>
<accession>A0A916Y4R7</accession>
<comment type="similarity">
    <text evidence="2">Belongs to the glycosyl hydrolase 3 family.</text>
</comment>
<keyword evidence="5" id="KW-0378">Hydrolase</keyword>
<evidence type="ECO:0000256" key="3">
    <source>
        <dbReference type="ARBA" id="ARBA00012744"/>
    </source>
</evidence>
<dbReference type="SUPFAM" id="SSF52279">
    <property type="entry name" value="Beta-D-glucan exohydrolase, C-terminal domain"/>
    <property type="match status" value="1"/>
</dbReference>
<dbReference type="PANTHER" id="PTHR30620">
    <property type="entry name" value="PERIPLASMIC BETA-GLUCOSIDASE-RELATED"/>
    <property type="match status" value="1"/>
</dbReference>
<dbReference type="InterPro" id="IPR036962">
    <property type="entry name" value="Glyco_hydro_3_N_sf"/>
</dbReference>
<comment type="catalytic activity">
    <reaction evidence="1">
        <text>Hydrolysis of terminal, non-reducing beta-D-glucosyl residues with release of beta-D-glucose.</text>
        <dbReference type="EC" id="3.2.1.21"/>
    </reaction>
</comment>
<dbReference type="GO" id="GO:0003677">
    <property type="term" value="F:DNA binding"/>
    <property type="evidence" value="ECO:0007669"/>
    <property type="project" value="UniProtKB-UniRule"/>
</dbReference>
<evidence type="ECO:0000256" key="2">
    <source>
        <dbReference type="ARBA" id="ARBA00005336"/>
    </source>
</evidence>
<evidence type="ECO:0000256" key="7">
    <source>
        <dbReference type="ARBA" id="ARBA00023295"/>
    </source>
</evidence>
<protein>
    <recommendedName>
        <fullName evidence="3">beta-glucosidase</fullName>
        <ecNumber evidence="3">3.2.1.21</ecNumber>
    </recommendedName>
</protein>
<dbReference type="Gene3D" id="1.10.357.10">
    <property type="entry name" value="Tetracycline Repressor, domain 2"/>
    <property type="match status" value="1"/>
</dbReference>
<evidence type="ECO:0000259" key="9">
    <source>
        <dbReference type="PROSITE" id="PS50977"/>
    </source>
</evidence>
<dbReference type="GO" id="GO:0009251">
    <property type="term" value="P:glucan catabolic process"/>
    <property type="evidence" value="ECO:0007669"/>
    <property type="project" value="TreeGrafter"/>
</dbReference>
<evidence type="ECO:0000313" key="11">
    <source>
        <dbReference type="Proteomes" id="UP000633205"/>
    </source>
</evidence>
<dbReference type="SUPFAM" id="SSF46689">
    <property type="entry name" value="Homeodomain-like"/>
    <property type="match status" value="1"/>
</dbReference>
<keyword evidence="4" id="KW-0732">Signal</keyword>
<dbReference type="Pfam" id="PF00440">
    <property type="entry name" value="TetR_N"/>
    <property type="match status" value="1"/>
</dbReference>
<dbReference type="Proteomes" id="UP000633205">
    <property type="component" value="Unassembled WGS sequence"/>
</dbReference>
<evidence type="ECO:0000256" key="6">
    <source>
        <dbReference type="ARBA" id="ARBA00023125"/>
    </source>
</evidence>
<proteinExistence type="inferred from homology"/>
<dbReference type="InterPro" id="IPR009057">
    <property type="entry name" value="Homeodomain-like_sf"/>
</dbReference>
<dbReference type="SUPFAM" id="SSF51445">
    <property type="entry name" value="(Trans)glycosidases"/>
    <property type="match status" value="1"/>
</dbReference>
<dbReference type="SUPFAM" id="SSF48498">
    <property type="entry name" value="Tetracyclin repressor-like, C-terminal domain"/>
    <property type="match status" value="1"/>
</dbReference>
<dbReference type="InterPro" id="IPR001647">
    <property type="entry name" value="HTH_TetR"/>
</dbReference>
<dbReference type="EC" id="3.2.1.21" evidence="3"/>
<dbReference type="InterPro" id="IPR017853">
    <property type="entry name" value="GH"/>
</dbReference>
<evidence type="ECO:0000313" key="10">
    <source>
        <dbReference type="EMBL" id="GGD29651.1"/>
    </source>
</evidence>
<dbReference type="PANTHER" id="PTHR30620:SF16">
    <property type="entry name" value="LYSOSOMAL BETA GLUCOSIDASE"/>
    <property type="match status" value="1"/>
</dbReference>
<dbReference type="GO" id="GO:0008422">
    <property type="term" value="F:beta-glucosidase activity"/>
    <property type="evidence" value="ECO:0007669"/>
    <property type="project" value="UniProtKB-EC"/>
</dbReference>
<dbReference type="RefSeq" id="WP_188710941.1">
    <property type="nucleotide sequence ID" value="NZ_BMHO01000001.1"/>
</dbReference>
<evidence type="ECO:0000256" key="1">
    <source>
        <dbReference type="ARBA" id="ARBA00000448"/>
    </source>
</evidence>
<keyword evidence="6 8" id="KW-0238">DNA-binding</keyword>